<evidence type="ECO:0000256" key="1">
    <source>
        <dbReference type="ARBA" id="ARBA00005964"/>
    </source>
</evidence>
<dbReference type="PROSITE" id="PS00941">
    <property type="entry name" value="CARBOXYLESTERASE_B_2"/>
    <property type="match status" value="1"/>
</dbReference>
<evidence type="ECO:0000256" key="5">
    <source>
        <dbReference type="RuleBase" id="RU361235"/>
    </source>
</evidence>
<dbReference type="Pfam" id="PF00135">
    <property type="entry name" value="COesterase"/>
    <property type="match status" value="1"/>
</dbReference>
<feature type="domain" description="Carboxylesterase type B" evidence="6">
    <location>
        <begin position="30"/>
        <end position="485"/>
    </location>
</feature>
<dbReference type="InterPro" id="IPR050654">
    <property type="entry name" value="AChE-related_enzymes"/>
</dbReference>
<feature type="active site" description="Charge relay system" evidence="4">
    <location>
        <position position="430"/>
    </location>
</feature>
<feature type="active site" description="Charge relay system" evidence="4">
    <location>
        <position position="338"/>
    </location>
</feature>
<evidence type="ECO:0000313" key="7">
    <source>
        <dbReference type="EMBL" id="KAJ4258822.1"/>
    </source>
</evidence>
<keyword evidence="8" id="KW-1185">Reference proteome</keyword>
<evidence type="ECO:0000256" key="3">
    <source>
        <dbReference type="ARBA" id="ARBA00023157"/>
    </source>
</evidence>
<keyword evidence="5" id="KW-0732">Signal</keyword>
<dbReference type="PANTHER" id="PTHR43918">
    <property type="entry name" value="ACETYLCHOLINESTERASE"/>
    <property type="match status" value="1"/>
</dbReference>
<feature type="chain" id="PRO_5041017863" description="Carboxylic ester hydrolase" evidence="5">
    <location>
        <begin position="19"/>
        <end position="520"/>
    </location>
</feature>
<comment type="similarity">
    <text evidence="1 5">Belongs to the type-B carboxylesterase/lipase family.</text>
</comment>
<feature type="signal peptide" evidence="5">
    <location>
        <begin position="1"/>
        <end position="18"/>
    </location>
</feature>
<name>A0A9W8VFS2_9HYPO</name>
<dbReference type="SUPFAM" id="SSF53474">
    <property type="entry name" value="alpha/beta-Hydrolases"/>
    <property type="match status" value="1"/>
</dbReference>
<dbReference type="InterPro" id="IPR029058">
    <property type="entry name" value="AB_hydrolase_fold"/>
</dbReference>
<dbReference type="PRINTS" id="PR00878">
    <property type="entry name" value="CHOLNESTRASE"/>
</dbReference>
<protein>
    <recommendedName>
        <fullName evidence="5">Carboxylic ester hydrolase</fullName>
        <ecNumber evidence="5">3.1.1.-</ecNumber>
    </recommendedName>
</protein>
<dbReference type="InterPro" id="IPR000997">
    <property type="entry name" value="Cholinesterase"/>
</dbReference>
<accession>A0A9W8VFS2</accession>
<reference evidence="7" key="1">
    <citation type="submission" date="2022-09" db="EMBL/GenBank/DDBJ databases">
        <title>Fusarium specimens isolated from Avocado Roots.</title>
        <authorList>
            <person name="Stajich J."/>
            <person name="Roper C."/>
            <person name="Heimlech-Rivalta G."/>
        </authorList>
    </citation>
    <scope>NUCLEOTIDE SEQUENCE</scope>
    <source>
        <strain evidence="7">CF00136</strain>
    </source>
</reference>
<keyword evidence="3" id="KW-1015">Disulfide bond</keyword>
<dbReference type="InterPro" id="IPR019819">
    <property type="entry name" value="Carboxylesterase_B_CS"/>
</dbReference>
<feature type="active site" description="Acyl-ester intermediate" evidence="4">
    <location>
        <position position="223"/>
    </location>
</feature>
<dbReference type="InterPro" id="IPR019826">
    <property type="entry name" value="Carboxylesterase_B_AS"/>
</dbReference>
<organism evidence="7 8">
    <name type="scientific">Fusarium torreyae</name>
    <dbReference type="NCBI Taxonomy" id="1237075"/>
    <lineage>
        <taxon>Eukaryota</taxon>
        <taxon>Fungi</taxon>
        <taxon>Dikarya</taxon>
        <taxon>Ascomycota</taxon>
        <taxon>Pezizomycotina</taxon>
        <taxon>Sordariomycetes</taxon>
        <taxon>Hypocreomycetidae</taxon>
        <taxon>Hypocreales</taxon>
        <taxon>Nectriaceae</taxon>
        <taxon>Fusarium</taxon>
    </lineage>
</organism>
<comment type="caution">
    <text evidence="7">The sequence shown here is derived from an EMBL/GenBank/DDBJ whole genome shotgun (WGS) entry which is preliminary data.</text>
</comment>
<evidence type="ECO:0000256" key="4">
    <source>
        <dbReference type="PIRSR" id="PIRSR600997-1"/>
    </source>
</evidence>
<dbReference type="PANTHER" id="PTHR43918:SF4">
    <property type="entry name" value="CARBOXYLIC ESTER HYDROLASE"/>
    <property type="match status" value="1"/>
</dbReference>
<dbReference type="Proteomes" id="UP001152049">
    <property type="component" value="Unassembled WGS sequence"/>
</dbReference>
<gene>
    <name evidence="7" type="ORF">NW762_007909</name>
</gene>
<evidence type="ECO:0000256" key="2">
    <source>
        <dbReference type="ARBA" id="ARBA00022801"/>
    </source>
</evidence>
<dbReference type="EMBL" id="JAOQAZ010000015">
    <property type="protein sequence ID" value="KAJ4258822.1"/>
    <property type="molecule type" value="Genomic_DNA"/>
</dbReference>
<dbReference type="PROSITE" id="PS00122">
    <property type="entry name" value="CARBOXYLESTERASE_B_1"/>
    <property type="match status" value="1"/>
</dbReference>
<dbReference type="Gene3D" id="3.40.50.1820">
    <property type="entry name" value="alpha/beta hydrolase"/>
    <property type="match status" value="1"/>
</dbReference>
<dbReference type="AlphaFoldDB" id="A0A9W8VFS2"/>
<keyword evidence="2 5" id="KW-0378">Hydrolase</keyword>
<dbReference type="InterPro" id="IPR002018">
    <property type="entry name" value="CarbesteraseB"/>
</dbReference>
<evidence type="ECO:0000313" key="8">
    <source>
        <dbReference type="Proteomes" id="UP001152049"/>
    </source>
</evidence>
<dbReference type="GO" id="GO:0004104">
    <property type="term" value="F:cholinesterase activity"/>
    <property type="evidence" value="ECO:0007669"/>
    <property type="project" value="InterPro"/>
</dbReference>
<evidence type="ECO:0000259" key="6">
    <source>
        <dbReference type="Pfam" id="PF00135"/>
    </source>
</evidence>
<dbReference type="OrthoDB" id="408631at2759"/>
<dbReference type="EC" id="3.1.1.-" evidence="5"/>
<sequence>MVSPLLWIFSIGISLVTSLPHQVDYHTLGPTVSLQQGLVVGKRIEVPSALSPTVDQYLGVPFAKSPPRRFEPPEDPIPHNASWDATYFRPSCIQYFESDDFRRLFNTPPLPESEDCLYLNVFTPSKIPRGGLPVLFWIHGGSFTLGSARIRDYDGSSFAANQGVIVVTINYRTNVFGFPAEPSIPLERRNVGLLDQRKALSWVNKNIRSFGGDPGKVTIFGESAGGWSVKELVINPPSPAQFRAAIIESQAFGPQTDNLASWNVLVRKLGCDKPDNTSSSLDCVVQVPTKSIRSVLEREKLGFTPTLDNSTNGPSFQADIMRNQTELLPMLIGTNANEGSVLTSALPPPEVLLDGIFGNDTDASRLARSAYPLNATTADLNALITTDYTYTCTTAAIARAAAKAGQSVWRYYFNATFSDNQPIPGAGAWHTSEIPIVFGTYSRDKTSDSVRAQLSRTMQQAWADFAKYPGKGPGWLPITPQTSNVRYFGTDEGAYERIRYAEGADDICTYYNASLSVNGF</sequence>
<proteinExistence type="inferred from homology"/>